<evidence type="ECO:0000313" key="2">
    <source>
        <dbReference type="Proteomes" id="UP000706525"/>
    </source>
</evidence>
<proteinExistence type="predicted"/>
<gene>
    <name evidence="1" type="ORF">LMG32289_05460</name>
</gene>
<protein>
    <submittedName>
        <fullName evidence="1">Uncharacterized protein</fullName>
    </submittedName>
</protein>
<keyword evidence="2" id="KW-1185">Reference proteome</keyword>
<organism evidence="1 2">
    <name type="scientific">Cupriavidus pampae</name>
    <dbReference type="NCBI Taxonomy" id="659251"/>
    <lineage>
        <taxon>Bacteria</taxon>
        <taxon>Pseudomonadati</taxon>
        <taxon>Pseudomonadota</taxon>
        <taxon>Betaproteobacteria</taxon>
        <taxon>Burkholderiales</taxon>
        <taxon>Burkholderiaceae</taxon>
        <taxon>Cupriavidus</taxon>
    </lineage>
</organism>
<dbReference type="EMBL" id="CAJZAG010000012">
    <property type="protein sequence ID" value="CAG9183911.1"/>
    <property type="molecule type" value="Genomic_DNA"/>
</dbReference>
<dbReference type="Proteomes" id="UP000706525">
    <property type="component" value="Unassembled WGS sequence"/>
</dbReference>
<dbReference type="RefSeq" id="WP_223994075.1">
    <property type="nucleotide sequence ID" value="NZ_CAJZAG010000012.1"/>
</dbReference>
<name>A0ABN7ZI10_9BURK</name>
<reference evidence="1 2" key="1">
    <citation type="submission" date="2021-08" db="EMBL/GenBank/DDBJ databases">
        <authorList>
            <person name="Peeters C."/>
        </authorList>
    </citation>
    <scope>NUCLEOTIDE SEQUENCE [LARGE SCALE GENOMIC DNA]</scope>
    <source>
        <strain evidence="1 2">LMG 32289</strain>
    </source>
</reference>
<comment type="caution">
    <text evidence="1">The sequence shown here is derived from an EMBL/GenBank/DDBJ whole genome shotgun (WGS) entry which is preliminary data.</text>
</comment>
<accession>A0ABN7ZI10</accession>
<evidence type="ECO:0000313" key="1">
    <source>
        <dbReference type="EMBL" id="CAG9183911.1"/>
    </source>
</evidence>
<sequence>MNAREAEAALLDRCATVARSTLPLARDQREANVFRLASMVVQSRFPGEATQLMGASTAYFAAHPGEQLAAADVVRRGWVSNLPRLRDMLSRQLQLG</sequence>